<dbReference type="PANTHER" id="PTHR30531:SF12">
    <property type="entry name" value="FLAGELLAR BIOSYNTHETIC PROTEIN FLHB"/>
    <property type="match status" value="1"/>
</dbReference>
<dbReference type="Pfam" id="PF01312">
    <property type="entry name" value="Bac_export_2"/>
    <property type="match status" value="1"/>
</dbReference>
<keyword evidence="3" id="KW-0653">Protein transport</keyword>
<protein>
    <recommendedName>
        <fullName evidence="2">Flagellar biosynthetic protein FlhB</fullName>
    </recommendedName>
</protein>
<dbReference type="GO" id="GO:0009306">
    <property type="term" value="P:protein secretion"/>
    <property type="evidence" value="ECO:0007669"/>
    <property type="project" value="InterPro"/>
</dbReference>
<keyword evidence="3" id="KW-1006">Bacterial flagellum protein export</keyword>
<dbReference type="EMBL" id="BMPZ01000001">
    <property type="protein sequence ID" value="GGI67406.1"/>
    <property type="molecule type" value="Genomic_DNA"/>
</dbReference>
<keyword evidence="6" id="KW-1185">Reference proteome</keyword>
<dbReference type="RefSeq" id="WP_188916713.1">
    <property type="nucleotide sequence ID" value="NZ_BMPZ01000001.1"/>
</dbReference>
<dbReference type="SUPFAM" id="SSF160544">
    <property type="entry name" value="EscU C-terminal domain-like"/>
    <property type="match status" value="1"/>
</dbReference>
<comment type="similarity">
    <text evidence="1">Belongs to the type III secretion exporter family.</text>
</comment>
<sequence>MNDEQKTRQAVGLQYNEGEAPKVTVKGEGVIAEEIIALAQEVGIHIHQDPHLAQFLQTLEQGEEIPVELYTIIAEIIAFVYMLEGKYPEKWNNMHQKIVAEV</sequence>
<evidence type="ECO:0000256" key="2">
    <source>
        <dbReference type="ARBA" id="ARBA00021622"/>
    </source>
</evidence>
<accession>A0A917N5P1</accession>
<reference evidence="5" key="2">
    <citation type="submission" date="2020-09" db="EMBL/GenBank/DDBJ databases">
        <authorList>
            <person name="Sun Q."/>
            <person name="Ohkuma M."/>
        </authorList>
    </citation>
    <scope>NUCLEOTIDE SEQUENCE</scope>
    <source>
        <strain evidence="5">JCM 30804</strain>
    </source>
</reference>
<dbReference type="GO" id="GO:0005886">
    <property type="term" value="C:plasma membrane"/>
    <property type="evidence" value="ECO:0007669"/>
    <property type="project" value="TreeGrafter"/>
</dbReference>
<comment type="caution">
    <text evidence="5">The sequence shown here is derived from an EMBL/GenBank/DDBJ whole genome shotgun (WGS) entry which is preliminary data.</text>
</comment>
<name>A0A917N5P1_9GAMM</name>
<keyword evidence="3" id="KW-0813">Transport</keyword>
<reference evidence="5" key="1">
    <citation type="journal article" date="2014" name="Int. J. Syst. Evol. Microbiol.">
        <title>Complete genome sequence of Corynebacterium casei LMG S-19264T (=DSM 44701T), isolated from a smear-ripened cheese.</title>
        <authorList>
            <consortium name="US DOE Joint Genome Institute (JGI-PGF)"/>
            <person name="Walter F."/>
            <person name="Albersmeier A."/>
            <person name="Kalinowski J."/>
            <person name="Ruckert C."/>
        </authorList>
    </citation>
    <scope>NUCLEOTIDE SEQUENCE</scope>
    <source>
        <strain evidence="5">JCM 30804</strain>
    </source>
</reference>
<evidence type="ECO:0000256" key="4">
    <source>
        <dbReference type="ARBA" id="ARBA00025078"/>
    </source>
</evidence>
<evidence type="ECO:0000313" key="5">
    <source>
        <dbReference type="EMBL" id="GGI67406.1"/>
    </source>
</evidence>
<dbReference type="Gene3D" id="3.40.1690.10">
    <property type="entry name" value="secretion proteins EscU"/>
    <property type="match status" value="1"/>
</dbReference>
<dbReference type="PANTHER" id="PTHR30531">
    <property type="entry name" value="FLAGELLAR BIOSYNTHETIC PROTEIN FLHB"/>
    <property type="match status" value="1"/>
</dbReference>
<comment type="function">
    <text evidence="4">Required for formation of the rod structure in the basal body of the flagellar apparatus. Together with FliI and FliH, may constitute the export apparatus of flagellin.</text>
</comment>
<evidence type="ECO:0000256" key="1">
    <source>
        <dbReference type="ARBA" id="ARBA00010690"/>
    </source>
</evidence>
<dbReference type="InterPro" id="IPR029025">
    <property type="entry name" value="T3SS_substrate_exporter_C"/>
</dbReference>
<dbReference type="InterPro" id="IPR006135">
    <property type="entry name" value="T3SS_substrate_exporter"/>
</dbReference>
<dbReference type="Proteomes" id="UP000613743">
    <property type="component" value="Unassembled WGS sequence"/>
</dbReference>
<evidence type="ECO:0000313" key="6">
    <source>
        <dbReference type="Proteomes" id="UP000613743"/>
    </source>
</evidence>
<evidence type="ECO:0000256" key="3">
    <source>
        <dbReference type="ARBA" id="ARBA00023225"/>
    </source>
</evidence>
<organism evidence="5 6">
    <name type="scientific">Shewanella gelidii</name>
    <dbReference type="NCBI Taxonomy" id="1642821"/>
    <lineage>
        <taxon>Bacteria</taxon>
        <taxon>Pseudomonadati</taxon>
        <taxon>Pseudomonadota</taxon>
        <taxon>Gammaproteobacteria</taxon>
        <taxon>Alteromonadales</taxon>
        <taxon>Shewanellaceae</taxon>
        <taxon>Shewanella</taxon>
    </lineage>
</organism>
<gene>
    <name evidence="5" type="ORF">GCM10009332_00670</name>
</gene>
<dbReference type="AlphaFoldDB" id="A0A917N5P1"/>
<proteinExistence type="inferred from homology"/>